<reference evidence="1 2" key="1">
    <citation type="journal article" date="2015" name="Appl. Environ. Microbiol.">
        <title>Three of a Kind: Genetically Similar Tsukamurella Phages TIN2, TIN3, and TIN4.</title>
        <authorList>
            <person name="Dyson Z.A."/>
            <person name="Tucci J."/>
            <person name="Seviour R.J."/>
            <person name="Petrovski S."/>
        </authorList>
    </citation>
    <scope>NUCLEOTIDE SEQUENCE [LARGE SCALE GENOMIC DNA]</scope>
</reference>
<dbReference type="KEGG" id="vg:26631046"/>
<sequence>MKKLYMLDGVTLTPIDFTCLKCGSPPQTRCMNTNKSGSGPVPWFHREREASLKVIADAAHLEVVNE</sequence>
<proteinExistence type="predicted"/>
<dbReference type="Proteomes" id="UP000203853">
    <property type="component" value="Segment"/>
</dbReference>
<name>A0A0K0N513_9CAUD</name>
<gene>
    <name evidence="1" type="ORF">TIN2_85</name>
</gene>
<organism evidence="1 2">
    <name type="scientific">Tsukamurella phage TIN2</name>
    <dbReference type="NCBI Taxonomy" id="1636545"/>
    <lineage>
        <taxon>Viruses</taxon>
        <taxon>Duplodnaviria</taxon>
        <taxon>Heunggongvirae</taxon>
        <taxon>Uroviricota</taxon>
        <taxon>Caudoviricetes</taxon>
        <taxon>Tinduovirus</taxon>
        <taxon>Tinduovirus TIN2</taxon>
    </lineage>
</organism>
<dbReference type="EMBL" id="KR011062">
    <property type="protein sequence ID" value="AKJ71775.1"/>
    <property type="molecule type" value="Genomic_DNA"/>
</dbReference>
<dbReference type="GeneID" id="26631046"/>
<dbReference type="OrthoDB" id="37599at10239"/>
<evidence type="ECO:0000313" key="2">
    <source>
        <dbReference type="Proteomes" id="UP000203853"/>
    </source>
</evidence>
<keyword evidence="2" id="KW-1185">Reference proteome</keyword>
<dbReference type="RefSeq" id="YP_009204520.1">
    <property type="nucleotide sequence ID" value="NC_028865.1"/>
</dbReference>
<evidence type="ECO:0000313" key="1">
    <source>
        <dbReference type="EMBL" id="AKJ71775.1"/>
    </source>
</evidence>
<protein>
    <submittedName>
        <fullName evidence="1">Uncharacterized protein</fullName>
    </submittedName>
</protein>
<accession>A0A0K0N513</accession>